<evidence type="ECO:0000313" key="2">
    <source>
        <dbReference type="Proteomes" id="UP000053593"/>
    </source>
</evidence>
<dbReference type="HOGENOM" id="CLU_2941957_0_0_1"/>
<dbReference type="EMBL" id="KN834907">
    <property type="protein sequence ID" value="KIK50353.1"/>
    <property type="molecule type" value="Genomic_DNA"/>
</dbReference>
<keyword evidence="2" id="KW-1185">Reference proteome</keyword>
<gene>
    <name evidence="1" type="ORF">GYMLUDRAFT_51251</name>
</gene>
<proteinExistence type="predicted"/>
<reference evidence="1 2" key="1">
    <citation type="submission" date="2014-04" db="EMBL/GenBank/DDBJ databases">
        <title>Evolutionary Origins and Diversification of the Mycorrhizal Mutualists.</title>
        <authorList>
            <consortium name="DOE Joint Genome Institute"/>
            <consortium name="Mycorrhizal Genomics Consortium"/>
            <person name="Kohler A."/>
            <person name="Kuo A."/>
            <person name="Nagy L.G."/>
            <person name="Floudas D."/>
            <person name="Copeland A."/>
            <person name="Barry K.W."/>
            <person name="Cichocki N."/>
            <person name="Veneault-Fourrey C."/>
            <person name="LaButti K."/>
            <person name="Lindquist E.A."/>
            <person name="Lipzen A."/>
            <person name="Lundell T."/>
            <person name="Morin E."/>
            <person name="Murat C."/>
            <person name="Riley R."/>
            <person name="Ohm R."/>
            <person name="Sun H."/>
            <person name="Tunlid A."/>
            <person name="Henrissat B."/>
            <person name="Grigoriev I.V."/>
            <person name="Hibbett D.S."/>
            <person name="Martin F."/>
        </authorList>
    </citation>
    <scope>NUCLEOTIDE SEQUENCE [LARGE SCALE GENOMIC DNA]</scope>
    <source>
        <strain evidence="1 2">FD-317 M1</strain>
    </source>
</reference>
<dbReference type="AlphaFoldDB" id="A0A0D0C6K1"/>
<name>A0A0D0C6K1_9AGAR</name>
<sequence>MGVRRKLRSRKSALAQQAQLGLSPSRLHHFMSFALVHLYTTNQRTTGIPLESLRIGNLKI</sequence>
<evidence type="ECO:0000313" key="1">
    <source>
        <dbReference type="EMBL" id="KIK50353.1"/>
    </source>
</evidence>
<accession>A0A0D0C6K1</accession>
<organism evidence="1 2">
    <name type="scientific">Collybiopsis luxurians FD-317 M1</name>
    <dbReference type="NCBI Taxonomy" id="944289"/>
    <lineage>
        <taxon>Eukaryota</taxon>
        <taxon>Fungi</taxon>
        <taxon>Dikarya</taxon>
        <taxon>Basidiomycota</taxon>
        <taxon>Agaricomycotina</taxon>
        <taxon>Agaricomycetes</taxon>
        <taxon>Agaricomycetidae</taxon>
        <taxon>Agaricales</taxon>
        <taxon>Marasmiineae</taxon>
        <taxon>Omphalotaceae</taxon>
        <taxon>Collybiopsis</taxon>
        <taxon>Collybiopsis luxurians</taxon>
    </lineage>
</organism>
<dbReference type="Proteomes" id="UP000053593">
    <property type="component" value="Unassembled WGS sequence"/>
</dbReference>
<protein>
    <submittedName>
        <fullName evidence="1">Uncharacterized protein</fullName>
    </submittedName>
</protein>